<dbReference type="InterPro" id="IPR036523">
    <property type="entry name" value="SurE-like_sf"/>
</dbReference>
<comment type="similarity">
    <text evidence="1">Belongs to the SurE nucleotidase family.</text>
</comment>
<comment type="caution">
    <text evidence="5">The sequence shown here is derived from an EMBL/GenBank/DDBJ whole genome shotgun (WGS) entry which is preliminary data.</text>
</comment>
<dbReference type="EMBL" id="CAMAPF010000028">
    <property type="protein sequence ID" value="CAH9075120.1"/>
    <property type="molecule type" value="Genomic_DNA"/>
</dbReference>
<evidence type="ECO:0000313" key="5">
    <source>
        <dbReference type="EMBL" id="CAH9075120.1"/>
    </source>
</evidence>
<dbReference type="Gene3D" id="3.40.1210.10">
    <property type="entry name" value="Survival protein SurE-like phosphatase/nucleotidase"/>
    <property type="match status" value="1"/>
</dbReference>
<name>A0AAV0CFS5_9ASTE</name>
<keyword evidence="3" id="KW-0378">Hydrolase</keyword>
<dbReference type="GO" id="GO:0008252">
    <property type="term" value="F:nucleotidase activity"/>
    <property type="evidence" value="ECO:0007669"/>
    <property type="project" value="InterPro"/>
</dbReference>
<evidence type="ECO:0000256" key="2">
    <source>
        <dbReference type="ARBA" id="ARBA00022723"/>
    </source>
</evidence>
<evidence type="ECO:0000313" key="6">
    <source>
        <dbReference type="Proteomes" id="UP001152523"/>
    </source>
</evidence>
<keyword evidence="2" id="KW-0479">Metal-binding</keyword>
<protein>
    <recommendedName>
        <fullName evidence="4">Survival protein SurE-like phosphatase/nucleotidase domain-containing protein</fullName>
    </recommendedName>
</protein>
<evidence type="ECO:0000259" key="4">
    <source>
        <dbReference type="Pfam" id="PF01975"/>
    </source>
</evidence>
<dbReference type="Proteomes" id="UP001152523">
    <property type="component" value="Unassembled WGS sequence"/>
</dbReference>
<evidence type="ECO:0000256" key="3">
    <source>
        <dbReference type="ARBA" id="ARBA00022801"/>
    </source>
</evidence>
<reference evidence="5" key="1">
    <citation type="submission" date="2022-07" db="EMBL/GenBank/DDBJ databases">
        <authorList>
            <person name="Macas J."/>
            <person name="Novak P."/>
            <person name="Neumann P."/>
        </authorList>
    </citation>
    <scope>NUCLEOTIDE SEQUENCE</scope>
</reference>
<dbReference type="GO" id="GO:0046872">
    <property type="term" value="F:metal ion binding"/>
    <property type="evidence" value="ECO:0007669"/>
    <property type="project" value="UniProtKB-KW"/>
</dbReference>
<dbReference type="InterPro" id="IPR002828">
    <property type="entry name" value="SurE-like_Pase/nucleotidase"/>
</dbReference>
<keyword evidence="6" id="KW-1185">Reference proteome</keyword>
<accession>A0AAV0CFS5</accession>
<dbReference type="InterPro" id="IPR030048">
    <property type="entry name" value="SurE"/>
</dbReference>
<dbReference type="PANTHER" id="PTHR30457">
    <property type="entry name" value="5'-NUCLEOTIDASE SURE"/>
    <property type="match status" value="1"/>
</dbReference>
<evidence type="ECO:0000256" key="1">
    <source>
        <dbReference type="ARBA" id="ARBA00011062"/>
    </source>
</evidence>
<dbReference type="Pfam" id="PF01975">
    <property type="entry name" value="SurE"/>
    <property type="match status" value="1"/>
</dbReference>
<proteinExistence type="inferred from homology"/>
<gene>
    <name evidence="5" type="ORF">CEPIT_LOCUS5240</name>
</gene>
<dbReference type="AlphaFoldDB" id="A0AAV0CFS5"/>
<dbReference type="PANTHER" id="PTHR30457:SF5">
    <property type="entry name" value="OS01G0709400 PROTEIN"/>
    <property type="match status" value="1"/>
</dbReference>
<dbReference type="SUPFAM" id="SSF64167">
    <property type="entry name" value="SurE-like"/>
    <property type="match status" value="1"/>
</dbReference>
<sequence>MFYSGVVAGAREALFNGVPSISISLNWKSNESQDIYFNGAGSVCLPLISAAIRDKENGAFPKGCLLNLEVPTDPLTNKGFKLTK</sequence>
<feature type="domain" description="Survival protein SurE-like phosphatase/nucleotidase" evidence="4">
    <location>
        <begin position="2"/>
        <end position="84"/>
    </location>
</feature>
<organism evidence="5 6">
    <name type="scientific">Cuscuta epithymum</name>
    <dbReference type="NCBI Taxonomy" id="186058"/>
    <lineage>
        <taxon>Eukaryota</taxon>
        <taxon>Viridiplantae</taxon>
        <taxon>Streptophyta</taxon>
        <taxon>Embryophyta</taxon>
        <taxon>Tracheophyta</taxon>
        <taxon>Spermatophyta</taxon>
        <taxon>Magnoliopsida</taxon>
        <taxon>eudicotyledons</taxon>
        <taxon>Gunneridae</taxon>
        <taxon>Pentapetalae</taxon>
        <taxon>asterids</taxon>
        <taxon>lamiids</taxon>
        <taxon>Solanales</taxon>
        <taxon>Convolvulaceae</taxon>
        <taxon>Cuscuteae</taxon>
        <taxon>Cuscuta</taxon>
        <taxon>Cuscuta subgen. Cuscuta</taxon>
    </lineage>
</organism>